<dbReference type="RefSeq" id="WP_149430533.1">
    <property type="nucleotide sequence ID" value="NZ_VLNY01000005.1"/>
</dbReference>
<accession>A0A5A7SCL1</accession>
<reference evidence="2 3" key="1">
    <citation type="submission" date="2019-07" db="EMBL/GenBank/DDBJ databases">
        <title>Rhodococcus cavernicolus sp. nov., isolated from a cave.</title>
        <authorList>
            <person name="Lee S.D."/>
        </authorList>
    </citation>
    <scope>NUCLEOTIDE SEQUENCE [LARGE SCALE GENOMIC DNA]</scope>
    <source>
        <strain evidence="2 3">C1-24</strain>
    </source>
</reference>
<dbReference type="PIRSF" id="PIRSF029171">
    <property type="entry name" value="Esterase_LipA"/>
    <property type="match status" value="1"/>
</dbReference>
<organism evidence="2 3">
    <name type="scientific">Antrihabitans cavernicola</name>
    <dbReference type="NCBI Taxonomy" id="2495913"/>
    <lineage>
        <taxon>Bacteria</taxon>
        <taxon>Bacillati</taxon>
        <taxon>Actinomycetota</taxon>
        <taxon>Actinomycetes</taxon>
        <taxon>Mycobacteriales</taxon>
        <taxon>Nocardiaceae</taxon>
        <taxon>Antrihabitans</taxon>
    </lineage>
</organism>
<evidence type="ECO:0008006" key="4">
    <source>
        <dbReference type="Google" id="ProtNLM"/>
    </source>
</evidence>
<proteinExistence type="predicted"/>
<feature type="signal peptide" evidence="1">
    <location>
        <begin position="1"/>
        <end position="24"/>
    </location>
</feature>
<gene>
    <name evidence="2" type="ORF">FOY51_12260</name>
</gene>
<keyword evidence="3" id="KW-1185">Reference proteome</keyword>
<feature type="chain" id="PRO_5022704142" description="Lipase" evidence="1">
    <location>
        <begin position="25"/>
        <end position="382"/>
    </location>
</feature>
<sequence>MRRSWIPIAACVIAVTAASPQASAEPSTAIGSPLTVETASPLDPTLAQELSRASNFTYQSTFGNETPTVVSGALYEPKGAPPAGGWPLIAYAHGTSGISEECAPTHSPDLFQNVPIVKALVEHGWAVAATDYQGLGTPGQHRYLDSRTEARSVLDAARAARRMNPTLSDRVMLYGVSQGAQATQAAAEVAGNYAPELKIQGNAMDSPALNLVPFVAAIDSKSLTATQYAVLPLVLVGVAASDPTFRPSDVLHGLSQHDIDVLVSCTGIDNAEKFTIAVGMNPSNAYFATMESRLEMAKFLAVNAFPQRPPRVPTFVARGTDDTLILPSWTDPSVTAMRVLGGNVQEVLRPGVMVVQEMFLRRWIGSSDTSGEGMRASSRRIE</sequence>
<dbReference type="AlphaFoldDB" id="A0A5A7SCL1"/>
<dbReference type="Pfam" id="PF03583">
    <property type="entry name" value="LIP"/>
    <property type="match status" value="1"/>
</dbReference>
<comment type="caution">
    <text evidence="2">The sequence shown here is derived from an EMBL/GenBank/DDBJ whole genome shotgun (WGS) entry which is preliminary data.</text>
</comment>
<dbReference type="PANTHER" id="PTHR34853:SF1">
    <property type="entry name" value="LIPASE 5"/>
    <property type="match status" value="1"/>
</dbReference>
<dbReference type="InterPro" id="IPR029058">
    <property type="entry name" value="AB_hydrolase_fold"/>
</dbReference>
<evidence type="ECO:0000313" key="3">
    <source>
        <dbReference type="Proteomes" id="UP000322244"/>
    </source>
</evidence>
<dbReference type="EMBL" id="VLNY01000005">
    <property type="protein sequence ID" value="KAA0022477.1"/>
    <property type="molecule type" value="Genomic_DNA"/>
</dbReference>
<keyword evidence="1" id="KW-0732">Signal</keyword>
<dbReference type="OrthoDB" id="9798122at2"/>
<evidence type="ECO:0000256" key="1">
    <source>
        <dbReference type="SAM" id="SignalP"/>
    </source>
</evidence>
<dbReference type="GO" id="GO:0004806">
    <property type="term" value="F:triacylglycerol lipase activity"/>
    <property type="evidence" value="ECO:0007669"/>
    <property type="project" value="InterPro"/>
</dbReference>
<evidence type="ECO:0000313" key="2">
    <source>
        <dbReference type="EMBL" id="KAA0022477.1"/>
    </source>
</evidence>
<dbReference type="Gene3D" id="3.40.50.1820">
    <property type="entry name" value="alpha/beta hydrolase"/>
    <property type="match status" value="1"/>
</dbReference>
<protein>
    <recommendedName>
        <fullName evidence="4">Lipase</fullName>
    </recommendedName>
</protein>
<dbReference type="PANTHER" id="PTHR34853">
    <property type="match status" value="1"/>
</dbReference>
<dbReference type="InterPro" id="IPR005152">
    <property type="entry name" value="Lipase_secreted"/>
</dbReference>
<dbReference type="GO" id="GO:0016042">
    <property type="term" value="P:lipid catabolic process"/>
    <property type="evidence" value="ECO:0007669"/>
    <property type="project" value="InterPro"/>
</dbReference>
<dbReference type="Proteomes" id="UP000322244">
    <property type="component" value="Unassembled WGS sequence"/>
</dbReference>
<dbReference type="SUPFAM" id="SSF53474">
    <property type="entry name" value="alpha/beta-Hydrolases"/>
    <property type="match status" value="1"/>
</dbReference>
<name>A0A5A7SCL1_9NOCA</name>